<dbReference type="PANTHER" id="PTHR47592:SF27">
    <property type="entry name" value="OS08G0421700 PROTEIN"/>
    <property type="match status" value="1"/>
</dbReference>
<proteinExistence type="predicted"/>
<dbReference type="Gene3D" id="4.10.60.10">
    <property type="entry name" value="Zinc finger, CCHC-type"/>
    <property type="match status" value="1"/>
</dbReference>
<sequence length="359" mass="41278">MESIDLEKLKVEELQNSLEIHEQRLLERKTAELDAIQNTNQALQAKIQKGCGTGRGRGRQGGRGGRNGGRFINNVEQTKSEISSDQKEGNHRGRGKPRGKGGRKSVERRNVQCYTCNKFGHYSSECWHNESNKKEDNNEANLVKDEMESDSDHVMLMTVASHEEIREDRKIACKEFNQQTSKELDRCEKETKCVTHVSVAEKETHAEQEMSWYLNTSSSNHMSGNRRWFLDLDTSVKSTIRFGDNSTIQAEGMGKILIKGKDGKPVYLHNVLYVPMMKCNLLSLGQLLEKGFTMKMQKRHIEVFDKKQRLIFKAPASRNRTFRVNLNTTEIQCMATTSVEEEWLWHYRFGHLNSEAYAN</sequence>
<feature type="compositionally biased region" description="Basic and acidic residues" evidence="3">
    <location>
        <begin position="78"/>
        <end position="91"/>
    </location>
</feature>
<reference evidence="6" key="2">
    <citation type="submission" date="2025-08" db="UniProtKB">
        <authorList>
            <consortium name="RefSeq"/>
        </authorList>
    </citation>
    <scope>IDENTIFICATION</scope>
    <source>
        <tissue evidence="6">Leaf</tissue>
    </source>
</reference>
<dbReference type="SMART" id="SM00343">
    <property type="entry name" value="ZnF_C2HC"/>
    <property type="match status" value="1"/>
</dbReference>
<keyword evidence="1" id="KW-0479">Metal-binding</keyword>
<dbReference type="InterPro" id="IPR036875">
    <property type="entry name" value="Znf_CCHC_sf"/>
</dbReference>
<dbReference type="GeneID" id="106757032"/>
<evidence type="ECO:0000259" key="4">
    <source>
        <dbReference type="PROSITE" id="PS50158"/>
    </source>
</evidence>
<keyword evidence="2" id="KW-0175">Coiled coil</keyword>
<dbReference type="PANTHER" id="PTHR47592">
    <property type="entry name" value="PBF68 PROTEIN"/>
    <property type="match status" value="1"/>
</dbReference>
<name>A0A1S3TMU8_VIGRR</name>
<feature type="compositionally biased region" description="Basic residues" evidence="3">
    <location>
        <begin position="92"/>
        <end position="103"/>
    </location>
</feature>
<dbReference type="RefSeq" id="XP_014495100.1">
    <property type="nucleotide sequence ID" value="XM_014639614.1"/>
</dbReference>
<dbReference type="AlphaFoldDB" id="A0A1S3TMU8"/>
<evidence type="ECO:0000313" key="6">
    <source>
        <dbReference type="RefSeq" id="XP_014495100.1"/>
    </source>
</evidence>
<evidence type="ECO:0000313" key="5">
    <source>
        <dbReference type="Proteomes" id="UP000087766"/>
    </source>
</evidence>
<keyword evidence="1" id="KW-0862">Zinc</keyword>
<dbReference type="Pfam" id="PF22936">
    <property type="entry name" value="Pol_BBD"/>
    <property type="match status" value="1"/>
</dbReference>
<gene>
    <name evidence="6" type="primary">LOC106757032</name>
</gene>
<keyword evidence="5" id="KW-1185">Reference proteome</keyword>
<dbReference type="KEGG" id="vra:106757032"/>
<dbReference type="GO" id="GO:0003676">
    <property type="term" value="F:nucleic acid binding"/>
    <property type="evidence" value="ECO:0007669"/>
    <property type="project" value="InterPro"/>
</dbReference>
<protein>
    <submittedName>
        <fullName evidence="6">Uncharacterized protein LOC106757032</fullName>
    </submittedName>
</protein>
<evidence type="ECO:0000256" key="3">
    <source>
        <dbReference type="SAM" id="MobiDB-lite"/>
    </source>
</evidence>
<feature type="coiled-coil region" evidence="2">
    <location>
        <begin position="4"/>
        <end position="46"/>
    </location>
</feature>
<dbReference type="InterPro" id="IPR001878">
    <property type="entry name" value="Znf_CCHC"/>
</dbReference>
<feature type="compositionally biased region" description="Gly residues" evidence="3">
    <location>
        <begin position="51"/>
        <end position="68"/>
    </location>
</feature>
<evidence type="ECO:0000256" key="2">
    <source>
        <dbReference type="SAM" id="Coils"/>
    </source>
</evidence>
<dbReference type="PROSITE" id="PS50158">
    <property type="entry name" value="ZF_CCHC"/>
    <property type="match status" value="1"/>
</dbReference>
<dbReference type="GO" id="GO:0008270">
    <property type="term" value="F:zinc ion binding"/>
    <property type="evidence" value="ECO:0007669"/>
    <property type="project" value="UniProtKB-KW"/>
</dbReference>
<dbReference type="Proteomes" id="UP000087766">
    <property type="component" value="Chromosome 3"/>
</dbReference>
<organism evidence="5 6">
    <name type="scientific">Vigna radiata var. radiata</name>
    <name type="common">Mung bean</name>
    <name type="synonym">Phaseolus aureus</name>
    <dbReference type="NCBI Taxonomy" id="3916"/>
    <lineage>
        <taxon>Eukaryota</taxon>
        <taxon>Viridiplantae</taxon>
        <taxon>Streptophyta</taxon>
        <taxon>Embryophyta</taxon>
        <taxon>Tracheophyta</taxon>
        <taxon>Spermatophyta</taxon>
        <taxon>Magnoliopsida</taxon>
        <taxon>eudicotyledons</taxon>
        <taxon>Gunneridae</taxon>
        <taxon>Pentapetalae</taxon>
        <taxon>rosids</taxon>
        <taxon>fabids</taxon>
        <taxon>Fabales</taxon>
        <taxon>Fabaceae</taxon>
        <taxon>Papilionoideae</taxon>
        <taxon>50 kb inversion clade</taxon>
        <taxon>NPAAA clade</taxon>
        <taxon>indigoferoid/millettioid clade</taxon>
        <taxon>Phaseoleae</taxon>
        <taxon>Vigna</taxon>
    </lineage>
</organism>
<accession>A0A1S3TMU8</accession>
<keyword evidence="1" id="KW-0863">Zinc-finger</keyword>
<dbReference type="OrthoDB" id="2015125at2759"/>
<evidence type="ECO:0000256" key="1">
    <source>
        <dbReference type="PROSITE-ProRule" id="PRU00047"/>
    </source>
</evidence>
<dbReference type="InterPro" id="IPR054722">
    <property type="entry name" value="PolX-like_BBD"/>
</dbReference>
<dbReference type="SUPFAM" id="SSF57756">
    <property type="entry name" value="Retrovirus zinc finger-like domains"/>
    <property type="match status" value="1"/>
</dbReference>
<feature type="domain" description="CCHC-type" evidence="4">
    <location>
        <begin position="113"/>
        <end position="126"/>
    </location>
</feature>
<feature type="region of interest" description="Disordered" evidence="3">
    <location>
        <begin position="47"/>
        <end position="106"/>
    </location>
</feature>
<reference evidence="5" key="1">
    <citation type="journal article" date="2014" name="Nat. Commun.">
        <title>Genome sequence of mungbean and insights into evolution within Vigna species.</title>
        <authorList>
            <person name="Kang Y.J."/>
            <person name="Kim S.K."/>
            <person name="Kim M.Y."/>
            <person name="Lestari P."/>
            <person name="Kim K.H."/>
            <person name="Ha B.K."/>
            <person name="Jun T.H."/>
            <person name="Hwang W.J."/>
            <person name="Lee T."/>
            <person name="Lee J."/>
            <person name="Shim S."/>
            <person name="Yoon M.Y."/>
            <person name="Jang Y.E."/>
            <person name="Han K.S."/>
            <person name="Taeprayoon P."/>
            <person name="Yoon N."/>
            <person name="Somta P."/>
            <person name="Tanya P."/>
            <person name="Kim K.S."/>
            <person name="Gwag J.G."/>
            <person name="Moon J.K."/>
            <person name="Lee Y.H."/>
            <person name="Park B.S."/>
            <person name="Bombarely A."/>
            <person name="Doyle J.J."/>
            <person name="Jackson S.A."/>
            <person name="Schafleitner R."/>
            <person name="Srinives P."/>
            <person name="Varshney R.K."/>
            <person name="Lee S.H."/>
        </authorList>
    </citation>
    <scope>NUCLEOTIDE SEQUENCE [LARGE SCALE GENOMIC DNA]</scope>
    <source>
        <strain evidence="5">cv. VC1973A</strain>
    </source>
</reference>